<dbReference type="Proteomes" id="UP001060368">
    <property type="component" value="Chromosome"/>
</dbReference>
<keyword evidence="8 12" id="KW-0484">Methanogenesis</keyword>
<keyword evidence="5 12" id="KW-0812">Transmembrane</keyword>
<evidence type="ECO:0000256" key="10">
    <source>
        <dbReference type="ARBA" id="ARBA00023285"/>
    </source>
</evidence>
<comment type="catalytic activity">
    <reaction evidence="12">
        <text>5-methyl-5,6,7,8-tetrahydromethanopterin + coenzyme M + 2 Na(+)(in) = 5,6,7,8-tetrahydromethanopterin + methyl-coenzyme M + 2 Na(+)(out)</text>
        <dbReference type="Rhea" id="RHEA:53492"/>
        <dbReference type="ChEBI" id="CHEBI:29101"/>
        <dbReference type="ChEBI" id="CHEBI:58103"/>
        <dbReference type="ChEBI" id="CHEBI:58116"/>
        <dbReference type="ChEBI" id="CHEBI:58286"/>
        <dbReference type="ChEBI" id="CHEBI:58319"/>
        <dbReference type="EC" id="7.2.1.4"/>
    </reaction>
</comment>
<evidence type="ECO:0000313" key="13">
    <source>
        <dbReference type="EMBL" id="UUX91613.1"/>
    </source>
</evidence>
<dbReference type="GO" id="GO:0006730">
    <property type="term" value="P:one-carbon metabolic process"/>
    <property type="evidence" value="ECO:0007669"/>
    <property type="project" value="UniProtKB-UniRule"/>
</dbReference>
<dbReference type="AlphaFoldDB" id="A0A9E7PK91"/>
<comment type="cofactor">
    <cofactor evidence="11">
        <name>5-hydroxybenzimidazolylcob(I)amide</name>
        <dbReference type="ChEBI" id="CHEBI:60494"/>
    </cofactor>
    <text evidence="11">Binds 1 5-hydroxybenzimidazolylcobamide group.</text>
</comment>
<comment type="subunit">
    <text evidence="12">The complex is composed of 8 subunits; MtrA, MtrB, MtrC, MtrD, MtrE, MtrF, MtrG and MtrH.</text>
</comment>
<accession>A0A9E7PK91</accession>
<dbReference type="NCBIfam" id="TIGR01111">
    <property type="entry name" value="mtrA"/>
    <property type="match status" value="1"/>
</dbReference>
<keyword evidence="14" id="KW-1185">Reference proteome</keyword>
<dbReference type="PIRSF" id="PIRSF500207">
    <property type="entry name" value="MtrA"/>
    <property type="match status" value="1"/>
</dbReference>
<dbReference type="RefSeq" id="WP_257741765.1">
    <property type="nucleotide sequence ID" value="NZ_CP096115.1"/>
</dbReference>
<evidence type="ECO:0000256" key="7">
    <source>
        <dbReference type="ARBA" id="ARBA00022989"/>
    </source>
</evidence>
<comment type="pathway">
    <text evidence="12">One-carbon metabolism; methanogenesis from CO(2); methyl-coenzyme M from 5,10-methylene-5,6,7,8-tetrahydromethanopterin: step 2/2.</text>
</comment>
<evidence type="ECO:0000313" key="14">
    <source>
        <dbReference type="Proteomes" id="UP001060368"/>
    </source>
</evidence>
<evidence type="ECO:0000256" key="11">
    <source>
        <dbReference type="HAMAP-Rule" id="MF_01093"/>
    </source>
</evidence>
<evidence type="ECO:0000256" key="1">
    <source>
        <dbReference type="ARBA" id="ARBA00022475"/>
    </source>
</evidence>
<proteinExistence type="inferred from homology"/>
<dbReference type="GO" id="GO:0050897">
    <property type="term" value="F:cobalt ion binding"/>
    <property type="evidence" value="ECO:0007669"/>
    <property type="project" value="InterPro"/>
</dbReference>
<gene>
    <name evidence="11 13" type="primary">mtrA</name>
    <name evidence="12" type="synonym">mtrG</name>
    <name evidence="13" type="ORF">L6E24_09540</name>
</gene>
<keyword evidence="7 12" id="KW-1133">Transmembrane helix</keyword>
<keyword evidence="3 12" id="KW-0489">Methyltransferase</keyword>
<feature type="transmembrane region" description="Helical" evidence="12">
    <location>
        <begin position="219"/>
        <end position="239"/>
    </location>
</feature>
<dbReference type="GO" id="GO:0005886">
    <property type="term" value="C:plasma membrane"/>
    <property type="evidence" value="ECO:0007669"/>
    <property type="project" value="UniProtKB-SubCell"/>
</dbReference>
<dbReference type="GO" id="GO:0019386">
    <property type="term" value="P:methanogenesis, from carbon dioxide"/>
    <property type="evidence" value="ECO:0007669"/>
    <property type="project" value="UniProtKB-UniRule"/>
</dbReference>
<keyword evidence="1 12" id="KW-1003">Cell membrane</keyword>
<dbReference type="InterPro" id="IPR030688">
    <property type="entry name" value="MeTrfase_MtrA/MtxA"/>
</dbReference>
<keyword evidence="10 11" id="KW-0170">Cobalt</keyword>
<evidence type="ECO:0000256" key="2">
    <source>
        <dbReference type="ARBA" id="ARBA00022563"/>
    </source>
</evidence>
<keyword evidence="6 12" id="KW-1278">Translocase</keyword>
<comment type="subcellular location">
    <subcellularLocation>
        <location evidence="12">Cell membrane</location>
        <topology evidence="12">Single-pass membrane protein</topology>
    </subcellularLocation>
</comment>
<dbReference type="Pfam" id="PF04208">
    <property type="entry name" value="MtrA"/>
    <property type="match status" value="1"/>
</dbReference>
<comment type="similarity">
    <text evidence="12">Belongs to the MtrG family.</text>
</comment>
<dbReference type="HAMAP" id="MF_01500">
    <property type="entry name" value="MtrG"/>
    <property type="match status" value="1"/>
</dbReference>
<name>A0A9E7PK91_9EURY</name>
<evidence type="ECO:0000256" key="6">
    <source>
        <dbReference type="ARBA" id="ARBA00022967"/>
    </source>
</evidence>
<dbReference type="GeneID" id="74307944"/>
<dbReference type="PIRSF" id="PIRSF009452">
    <property type="entry name" value="MtrA_MtxA"/>
    <property type="match status" value="1"/>
</dbReference>
<sequence length="246" mass="26194">MADKRSPASGWPKIQGDYHAGDAESPVVVVTVGSHLDEQAVCDAGAAMCGSCKTENLGLEKIVANVIANPNIRFMITCGTEVKGHLSGQCLIALHANGLEGGKIVGAKGAIPFIENLTDEGVQRFREQVEIIDIMQSEDMGTIKAKIEELKGRDPGAFNADPIVIEVKEDGAGGEGALAATANPQFLEVESRLNEIEKRLEFADAEIAQRVGRKVGRDIGILYGLVAGLIVFMMLLVLLPKLMAMI</sequence>
<dbReference type="InterPro" id="IPR005866">
    <property type="entry name" value="THM_MeTrfase_su_G"/>
</dbReference>
<keyword evidence="9 12" id="KW-0472">Membrane</keyword>
<dbReference type="KEGG" id="mend:L6E24_09540"/>
<dbReference type="NCBIfam" id="TIGR01149">
    <property type="entry name" value="mtrG"/>
    <property type="match status" value="1"/>
</dbReference>
<dbReference type="HAMAP" id="MF_01093">
    <property type="entry name" value="MtrA"/>
    <property type="match status" value="1"/>
</dbReference>
<reference evidence="13" key="1">
    <citation type="submission" date="2022-04" db="EMBL/GenBank/DDBJ databases">
        <title>Complete genome of Methanoplanus endosymbiosus DSM 3599.</title>
        <authorList>
            <person name="Chen S.-C."/>
            <person name="You Y.-T."/>
            <person name="Zhou Y.-Z."/>
            <person name="Lai M.-C."/>
        </authorList>
    </citation>
    <scope>NUCLEOTIDE SEQUENCE</scope>
    <source>
        <strain evidence="13">DSM 3599</strain>
    </source>
</reference>
<dbReference type="Pfam" id="PF04210">
    <property type="entry name" value="MtrG"/>
    <property type="match status" value="1"/>
</dbReference>
<dbReference type="InterPro" id="IPR005778">
    <property type="entry name" value="MtrA"/>
</dbReference>
<dbReference type="EMBL" id="CP096115">
    <property type="protein sequence ID" value="UUX91613.1"/>
    <property type="molecule type" value="Genomic_DNA"/>
</dbReference>
<evidence type="ECO:0000256" key="3">
    <source>
        <dbReference type="ARBA" id="ARBA00022603"/>
    </source>
</evidence>
<dbReference type="EC" id="7.2.1.4" evidence="12"/>
<evidence type="ECO:0000256" key="9">
    <source>
        <dbReference type="ARBA" id="ARBA00023136"/>
    </source>
</evidence>
<protein>
    <recommendedName>
        <fullName evidence="11 12">Multifunctional fusion protein</fullName>
    </recommendedName>
    <domain>
        <recommendedName>
            <fullName evidence="12">Tetrahydromethanopterin S-methyltransferase subunit G</fullName>
            <ecNumber evidence="12">7.2.1.4</ecNumber>
        </recommendedName>
        <alternativeName>
            <fullName evidence="12">N5-methyltetrahydromethanopterin--coenzyme M methyltransferase subunit G</fullName>
        </alternativeName>
    </domain>
    <domain>
        <recommendedName>
            <fullName evidence="11">Tetrahydromethanopterin S-methyltransferase subunit A</fullName>
        </recommendedName>
        <alternativeName>
            <fullName evidence="11">N5-methyltetrahydromethanopterin--coenzyme M methyltransferase subunit A</fullName>
        </alternativeName>
    </domain>
</protein>
<feature type="binding site" evidence="11">
    <location>
        <position position="85"/>
    </location>
    <ligand>
        <name>5-hydroxybenzimidazolylcob(I)amide</name>
        <dbReference type="ChEBI" id="CHEBI:60494"/>
        <note>cofactor</note>
    </ligand>
</feature>
<comment type="function">
    <text evidence="12">Part of a complex that catalyzes the formation of methyl-coenzyme M and tetrahydromethanopterin from coenzyme M and methyl-tetrahydromethanopterin. This is an energy-conserving, sodium-ion translocating step.</text>
</comment>
<evidence type="ECO:0000256" key="12">
    <source>
        <dbReference type="HAMAP-Rule" id="MF_01500"/>
    </source>
</evidence>
<evidence type="ECO:0000256" key="4">
    <source>
        <dbReference type="ARBA" id="ARBA00022679"/>
    </source>
</evidence>
<dbReference type="NCBIfam" id="NF002126">
    <property type="entry name" value="PRK00964.1-4"/>
    <property type="match status" value="1"/>
</dbReference>
<evidence type="ECO:0000256" key="8">
    <source>
        <dbReference type="ARBA" id="ARBA00022994"/>
    </source>
</evidence>
<dbReference type="GO" id="GO:0030269">
    <property type="term" value="F:tetrahydromethanopterin S-methyltransferase activity"/>
    <property type="evidence" value="ECO:0007669"/>
    <property type="project" value="UniProtKB-UniRule"/>
</dbReference>
<evidence type="ECO:0000256" key="5">
    <source>
        <dbReference type="ARBA" id="ARBA00022692"/>
    </source>
</evidence>
<keyword evidence="4 12" id="KW-0808">Transferase</keyword>
<keyword evidence="2 12" id="KW-0554">One-carbon metabolism</keyword>
<dbReference type="GO" id="GO:0032259">
    <property type="term" value="P:methylation"/>
    <property type="evidence" value="ECO:0007669"/>
    <property type="project" value="UniProtKB-KW"/>
</dbReference>
<organism evidence="13 14">
    <name type="scientific">Methanoplanus endosymbiosus</name>
    <dbReference type="NCBI Taxonomy" id="33865"/>
    <lineage>
        <taxon>Archaea</taxon>
        <taxon>Methanobacteriati</taxon>
        <taxon>Methanobacteriota</taxon>
        <taxon>Stenosarchaea group</taxon>
        <taxon>Methanomicrobia</taxon>
        <taxon>Methanomicrobiales</taxon>
        <taxon>Methanomicrobiaceae</taxon>
        <taxon>Methanoplanus</taxon>
    </lineage>
</organism>
<comment type="similarity">
    <text evidence="11">Belongs to the MtrA family.</text>
</comment>